<dbReference type="Proteomes" id="UP000821845">
    <property type="component" value="Chromosome 1"/>
</dbReference>
<evidence type="ECO:0000313" key="2">
    <source>
        <dbReference type="Proteomes" id="UP000821845"/>
    </source>
</evidence>
<accession>A0ACB7TN00</accession>
<gene>
    <name evidence="1" type="ORF">HPB50_020777</name>
</gene>
<name>A0ACB7TN00_HYAAI</name>
<sequence length="72" mass="7412">MSTRRQTPAMFVAADSAVPAAFDVGQSAEMRNPGGVITAAQRERTRKSDAVGMDGPAPATGQAPTPFEPIAP</sequence>
<comment type="caution">
    <text evidence="1">The sequence shown here is derived from an EMBL/GenBank/DDBJ whole genome shotgun (WGS) entry which is preliminary data.</text>
</comment>
<evidence type="ECO:0000313" key="1">
    <source>
        <dbReference type="EMBL" id="KAH6947697.1"/>
    </source>
</evidence>
<keyword evidence="2" id="KW-1185">Reference proteome</keyword>
<dbReference type="EMBL" id="CM023481">
    <property type="protein sequence ID" value="KAH6947697.1"/>
    <property type="molecule type" value="Genomic_DNA"/>
</dbReference>
<proteinExistence type="predicted"/>
<protein>
    <submittedName>
        <fullName evidence="1">Uncharacterized protein</fullName>
    </submittedName>
</protein>
<reference evidence="1" key="1">
    <citation type="submission" date="2020-05" db="EMBL/GenBank/DDBJ databases">
        <title>Large-scale comparative analyses of tick genomes elucidate their genetic diversity and vector capacities.</title>
        <authorList>
            <person name="Jia N."/>
            <person name="Wang J."/>
            <person name="Shi W."/>
            <person name="Du L."/>
            <person name="Sun Y."/>
            <person name="Zhan W."/>
            <person name="Jiang J."/>
            <person name="Wang Q."/>
            <person name="Zhang B."/>
            <person name="Ji P."/>
            <person name="Sakyi L.B."/>
            <person name="Cui X."/>
            <person name="Yuan T."/>
            <person name="Jiang B."/>
            <person name="Yang W."/>
            <person name="Lam T.T.-Y."/>
            <person name="Chang Q."/>
            <person name="Ding S."/>
            <person name="Wang X."/>
            <person name="Zhu J."/>
            <person name="Ruan X."/>
            <person name="Zhao L."/>
            <person name="Wei J."/>
            <person name="Que T."/>
            <person name="Du C."/>
            <person name="Cheng J."/>
            <person name="Dai P."/>
            <person name="Han X."/>
            <person name="Huang E."/>
            <person name="Gao Y."/>
            <person name="Liu J."/>
            <person name="Shao H."/>
            <person name="Ye R."/>
            <person name="Li L."/>
            <person name="Wei W."/>
            <person name="Wang X."/>
            <person name="Wang C."/>
            <person name="Yang T."/>
            <person name="Huo Q."/>
            <person name="Li W."/>
            <person name="Guo W."/>
            <person name="Chen H."/>
            <person name="Zhou L."/>
            <person name="Ni X."/>
            <person name="Tian J."/>
            <person name="Zhou Y."/>
            <person name="Sheng Y."/>
            <person name="Liu T."/>
            <person name="Pan Y."/>
            <person name="Xia L."/>
            <person name="Li J."/>
            <person name="Zhao F."/>
            <person name="Cao W."/>
        </authorList>
    </citation>
    <scope>NUCLEOTIDE SEQUENCE</scope>
    <source>
        <strain evidence="1">Hyas-2018</strain>
    </source>
</reference>
<organism evidence="1 2">
    <name type="scientific">Hyalomma asiaticum</name>
    <name type="common">Tick</name>
    <dbReference type="NCBI Taxonomy" id="266040"/>
    <lineage>
        <taxon>Eukaryota</taxon>
        <taxon>Metazoa</taxon>
        <taxon>Ecdysozoa</taxon>
        <taxon>Arthropoda</taxon>
        <taxon>Chelicerata</taxon>
        <taxon>Arachnida</taxon>
        <taxon>Acari</taxon>
        <taxon>Parasitiformes</taxon>
        <taxon>Ixodida</taxon>
        <taxon>Ixodoidea</taxon>
        <taxon>Ixodidae</taxon>
        <taxon>Hyalomminae</taxon>
        <taxon>Hyalomma</taxon>
    </lineage>
</organism>